<dbReference type="Proteomes" id="UP000051952">
    <property type="component" value="Unassembled WGS sequence"/>
</dbReference>
<reference evidence="5" key="1">
    <citation type="submission" date="2015-09" db="EMBL/GenBank/DDBJ databases">
        <authorList>
            <consortium name="Pathogen Informatics"/>
        </authorList>
    </citation>
    <scope>NUCLEOTIDE SEQUENCE [LARGE SCALE GENOMIC DNA]</scope>
    <source>
        <strain evidence="5">Lake Konstanz</strain>
    </source>
</reference>
<feature type="signal peptide" evidence="2">
    <location>
        <begin position="1"/>
        <end position="22"/>
    </location>
</feature>
<evidence type="ECO:0000313" key="4">
    <source>
        <dbReference type="EMBL" id="CUG81518.1"/>
    </source>
</evidence>
<protein>
    <recommendedName>
        <fullName evidence="3">PSI domain-containing protein</fullName>
    </recommendedName>
</protein>
<dbReference type="SMART" id="SM00423">
    <property type="entry name" value="PSI"/>
    <property type="match status" value="2"/>
</dbReference>
<proteinExistence type="predicted"/>
<dbReference type="InterPro" id="IPR016201">
    <property type="entry name" value="PSI"/>
</dbReference>
<feature type="domain" description="PSI" evidence="3">
    <location>
        <begin position="15"/>
        <end position="72"/>
    </location>
</feature>
<dbReference type="EMBL" id="CYKH01001065">
    <property type="protein sequence ID" value="CUG81518.1"/>
    <property type="molecule type" value="Genomic_DNA"/>
</dbReference>
<dbReference type="AlphaFoldDB" id="A0A0S4J8B8"/>
<name>A0A0S4J8B8_BODSA</name>
<evidence type="ECO:0000259" key="3">
    <source>
        <dbReference type="SMART" id="SM00423"/>
    </source>
</evidence>
<dbReference type="OMA" id="QCATATV"/>
<accession>A0A0S4J8B8</accession>
<organism evidence="4 5">
    <name type="scientific">Bodo saltans</name>
    <name type="common">Flagellated protozoan</name>
    <dbReference type="NCBI Taxonomy" id="75058"/>
    <lineage>
        <taxon>Eukaryota</taxon>
        <taxon>Discoba</taxon>
        <taxon>Euglenozoa</taxon>
        <taxon>Kinetoplastea</taxon>
        <taxon>Metakinetoplastina</taxon>
        <taxon>Eubodonida</taxon>
        <taxon>Bodonidae</taxon>
        <taxon>Bodo</taxon>
    </lineage>
</organism>
<keyword evidence="5" id="KW-1185">Reference proteome</keyword>
<evidence type="ECO:0000313" key="5">
    <source>
        <dbReference type="Proteomes" id="UP000051952"/>
    </source>
</evidence>
<feature type="chain" id="PRO_5006622029" description="PSI domain-containing protein" evidence="2">
    <location>
        <begin position="23"/>
        <end position="781"/>
    </location>
</feature>
<keyword evidence="1" id="KW-0325">Glycoprotein</keyword>
<gene>
    <name evidence="4" type="ORF">BSAL_86725</name>
</gene>
<feature type="domain" description="PSI" evidence="3">
    <location>
        <begin position="515"/>
        <end position="587"/>
    </location>
</feature>
<evidence type="ECO:0000256" key="1">
    <source>
        <dbReference type="ARBA" id="ARBA00023180"/>
    </source>
</evidence>
<sequence>VLAALFAAAALAADHCAPYTTCQSCIAQDLCGWCSEDVVYPGNITGAQCAGFNSNGSTPFACNGVYSTDQCVQGYVCNQTSFTCQLGQPGQGNSQAQCEADCINNDYVYLCNTTSNQCSKVSNLQPNNGSYAVCTALCSHPSHHPSSSSPGPPPTPEQLYSCNYTSGQCATATVGKGESKAACEQECQQTNTSYMCNSFLQKCVKLPPGIKGETLAECELVCQVKPVPGPPSGISGLYRGIQTSNDYVTGEFDLFIQPNNGSYAVCTALCSHPSHHPSSSSPGPPPTPEQLYSCNYTSGQCATATVGKGESKAACEQECQQTNTSYMCNSFLQKCVKLPPGIKGETLAECELVCQVKPVPGPPSGISGLYRGIQTSNDYVTGEFDLFINDTIVIFIGHFQGSSSLATIIGKPLHIPQSSDLEMWIEVQSGPGAGQTIKTISDTTGSNGPETSFMTTAMSAPGGATPTSLSSAMATNDQVVFGFAKCLDVNCNFTLRGDQFFQKKIHVPTVADVDHCSQYGDSCTDCLAHEYCGWCSVDVTYKDGSKGTQCAGFNGGNGSSAFVCAGRYSTLSCDVGYNCNSTSYQCQQAQPGNGFPLAECEALCHPTPPPTPPQNMYTCNTTSKQCIKCNASHCPGEMPLGQCEAACTNPKPGPHGSLVGVWRGIRIQNAYAPGEVDAVFTNTSATFYANGQVTFTANVTSLGADLMILDITSGTYKGWKVSAIYQSASEGLGLFQSITFAKGITGQGPPSSYAQAMYSPPMEEYVYWKCNGSPCKFNTPQ</sequence>
<keyword evidence="2" id="KW-0732">Signal</keyword>
<dbReference type="VEuPathDB" id="TriTrypDB:BSAL_86725"/>
<evidence type="ECO:0000256" key="2">
    <source>
        <dbReference type="SAM" id="SignalP"/>
    </source>
</evidence>
<feature type="non-terminal residue" evidence="4">
    <location>
        <position position="1"/>
    </location>
</feature>